<evidence type="ECO:0000313" key="2">
    <source>
        <dbReference type="EMBL" id="GAA5079522.1"/>
    </source>
</evidence>
<reference evidence="3" key="1">
    <citation type="journal article" date="2019" name="Int. J. Syst. Evol. Microbiol.">
        <title>The Global Catalogue of Microorganisms (GCM) 10K type strain sequencing project: providing services to taxonomists for standard genome sequencing and annotation.</title>
        <authorList>
            <consortium name="The Broad Institute Genomics Platform"/>
            <consortium name="The Broad Institute Genome Sequencing Center for Infectious Disease"/>
            <person name="Wu L."/>
            <person name="Ma J."/>
        </authorList>
    </citation>
    <scope>NUCLEOTIDE SEQUENCE [LARGE SCALE GENOMIC DNA]</scope>
    <source>
        <strain evidence="3">JCM 18410</strain>
    </source>
</reference>
<dbReference type="EMBL" id="BAABKC010000132">
    <property type="protein sequence ID" value="GAA5079522.1"/>
    <property type="molecule type" value="Genomic_DNA"/>
</dbReference>
<comment type="caution">
    <text evidence="2">The sequence shown here is derived from an EMBL/GenBank/DDBJ whole genome shotgun (WGS) entry which is preliminary data.</text>
</comment>
<protein>
    <recommendedName>
        <fullName evidence="4">Type II toxin-antitoxin system RelE/ParE family toxin</fullName>
    </recommendedName>
</protein>
<dbReference type="InterPro" id="IPR035093">
    <property type="entry name" value="RelE/ParE_toxin_dom_sf"/>
</dbReference>
<dbReference type="Proteomes" id="UP001500124">
    <property type="component" value="Unassembled WGS sequence"/>
</dbReference>
<dbReference type="SUPFAM" id="SSF143011">
    <property type="entry name" value="RelE-like"/>
    <property type="match status" value="1"/>
</dbReference>
<dbReference type="RefSeq" id="WP_345672254.1">
    <property type="nucleotide sequence ID" value="NZ_BAABKC010000132.1"/>
</dbReference>
<dbReference type="InterPro" id="IPR007712">
    <property type="entry name" value="RelE/ParE_toxin"/>
</dbReference>
<keyword evidence="1" id="KW-1277">Toxin-antitoxin system</keyword>
<organism evidence="2 3">
    <name type="scientific">Streptomyces similanensis</name>
    <dbReference type="NCBI Taxonomy" id="1274988"/>
    <lineage>
        <taxon>Bacteria</taxon>
        <taxon>Bacillati</taxon>
        <taxon>Actinomycetota</taxon>
        <taxon>Actinomycetes</taxon>
        <taxon>Kitasatosporales</taxon>
        <taxon>Streptomycetaceae</taxon>
        <taxon>Streptomyces</taxon>
    </lineage>
</organism>
<dbReference type="Gene3D" id="3.30.2310.20">
    <property type="entry name" value="RelE-like"/>
    <property type="match status" value="1"/>
</dbReference>
<proteinExistence type="predicted"/>
<dbReference type="Pfam" id="PF05016">
    <property type="entry name" value="ParE_toxin"/>
    <property type="match status" value="1"/>
</dbReference>
<sequence>MTYEIVFDPHALDAATRFLAEDPGGLAVVLDAIDKLADDPRPAGSSPYSSYDLRRLRVGDYRVLYAIESEVIQILVTHPGRTPS</sequence>
<keyword evidence="3" id="KW-1185">Reference proteome</keyword>
<evidence type="ECO:0000313" key="3">
    <source>
        <dbReference type="Proteomes" id="UP001500124"/>
    </source>
</evidence>
<accession>A0ABP9LIY0</accession>
<name>A0ABP9LIY0_9ACTN</name>
<evidence type="ECO:0008006" key="4">
    <source>
        <dbReference type="Google" id="ProtNLM"/>
    </source>
</evidence>
<evidence type="ECO:0000256" key="1">
    <source>
        <dbReference type="ARBA" id="ARBA00022649"/>
    </source>
</evidence>
<gene>
    <name evidence="2" type="ORF">GCM10023336_72000</name>
</gene>